<gene>
    <name evidence="2" type="ORF">DT23_01620</name>
</gene>
<accession>A0A074JVJ5</accession>
<evidence type="ECO:0000313" key="3">
    <source>
        <dbReference type="Proteomes" id="UP000027471"/>
    </source>
</evidence>
<dbReference type="Gene3D" id="1.20.120.20">
    <property type="entry name" value="Apolipoprotein"/>
    <property type="match status" value="1"/>
</dbReference>
<dbReference type="EMBL" id="AUNB01000001">
    <property type="protein sequence ID" value="KEO61696.1"/>
    <property type="molecule type" value="Genomic_DNA"/>
</dbReference>
<feature type="region of interest" description="Disordered" evidence="1">
    <location>
        <begin position="386"/>
        <end position="410"/>
    </location>
</feature>
<dbReference type="Pfam" id="PF12277">
    <property type="entry name" value="DUF3618"/>
    <property type="match status" value="1"/>
</dbReference>
<reference evidence="2 3" key="1">
    <citation type="journal article" date="2015" name="Antonie Van Leeuwenhoek">
        <title>Thioclava indica sp. nov., isolated from surface seawater of the Indian Ocean.</title>
        <authorList>
            <person name="Liu Y."/>
            <person name="Lai Q."/>
            <person name="Du J."/>
            <person name="Xu H."/>
            <person name="Jiang L."/>
            <person name="Shao Z."/>
        </authorList>
    </citation>
    <scope>NUCLEOTIDE SEQUENCE [LARGE SCALE GENOMIC DNA]</scope>
    <source>
        <strain evidence="2 3">DT23-4</strain>
    </source>
</reference>
<comment type="caution">
    <text evidence="2">The sequence shown here is derived from an EMBL/GenBank/DDBJ whole genome shotgun (WGS) entry which is preliminary data.</text>
</comment>
<feature type="region of interest" description="Disordered" evidence="1">
    <location>
        <begin position="89"/>
        <end position="257"/>
    </location>
</feature>
<evidence type="ECO:0000313" key="2">
    <source>
        <dbReference type="EMBL" id="KEO61696.1"/>
    </source>
</evidence>
<feature type="compositionally biased region" description="Basic and acidic residues" evidence="1">
    <location>
        <begin position="390"/>
        <end position="410"/>
    </location>
</feature>
<feature type="compositionally biased region" description="Low complexity" evidence="1">
    <location>
        <begin position="208"/>
        <end position="223"/>
    </location>
</feature>
<organism evidence="2 3">
    <name type="scientific">Thioclava indica</name>
    <dbReference type="NCBI Taxonomy" id="1353528"/>
    <lineage>
        <taxon>Bacteria</taxon>
        <taxon>Pseudomonadati</taxon>
        <taxon>Pseudomonadota</taxon>
        <taxon>Alphaproteobacteria</taxon>
        <taxon>Rhodobacterales</taxon>
        <taxon>Paracoccaceae</taxon>
        <taxon>Thioclava</taxon>
    </lineage>
</organism>
<dbReference type="Proteomes" id="UP000027471">
    <property type="component" value="Unassembled WGS sequence"/>
</dbReference>
<evidence type="ECO:0000256" key="1">
    <source>
        <dbReference type="SAM" id="MobiDB-lite"/>
    </source>
</evidence>
<feature type="region of interest" description="Disordered" evidence="1">
    <location>
        <begin position="1"/>
        <end position="23"/>
    </location>
</feature>
<feature type="compositionally biased region" description="Low complexity" evidence="1">
    <location>
        <begin position="176"/>
        <end position="201"/>
    </location>
</feature>
<evidence type="ECO:0008006" key="4">
    <source>
        <dbReference type="Google" id="ProtNLM"/>
    </source>
</evidence>
<dbReference type="OrthoDB" id="7471221at2"/>
<sequence>MTNDSKSSEEIEREIERERAGLKDSIDNLQDRFSFDGVFQQVGEQFREHGGEFGRSVAQSARDNPMALALTGVGVAWMIFGNNRADERRRARIDTPRNPDTTRMPRDAADYSARPRPVYSGPKPAARPPVQPSWARDWDRDELGSHESSSPSLGERASDTGASIKDAADSATDRIASASSSTAQSVSSGAASTRDAASDAARNMRDTASSAAHSISDSASSAAKDVRDTAGNVWSSASQRANALQRRLTEGTENLSEEARERIAAARARAFDARDAAARRVSRRADQVSDLYEDHPLAIGALAFAVGAAIAGALPRTRLEDEYVGEYSDDLYDEAERIYAEEVEKAQKVFEAGFDETVDAVSDLKDDAMSAADSAVTKAKSAATRVADATQEKADQEHLGDIGDDLKKDS</sequence>
<keyword evidence="3" id="KW-1185">Reference proteome</keyword>
<dbReference type="InterPro" id="IPR022062">
    <property type="entry name" value="DUF3618"/>
</dbReference>
<dbReference type="eggNOG" id="ENOG5032S24">
    <property type="taxonomic scope" value="Bacteria"/>
</dbReference>
<dbReference type="AlphaFoldDB" id="A0A074JVJ5"/>
<feature type="compositionally biased region" description="Basic and acidic residues" evidence="1">
    <location>
        <begin position="136"/>
        <end position="145"/>
    </location>
</feature>
<dbReference type="RefSeq" id="WP_038127435.1">
    <property type="nucleotide sequence ID" value="NZ_AUNB01000001.1"/>
</dbReference>
<proteinExistence type="predicted"/>
<feature type="compositionally biased region" description="Polar residues" evidence="1">
    <location>
        <begin position="232"/>
        <end position="242"/>
    </location>
</feature>
<dbReference type="STRING" id="1353528.DT23_01620"/>
<name>A0A074JVJ5_9RHOB</name>
<protein>
    <recommendedName>
        <fullName evidence="4">DUF3618 domain-containing protein</fullName>
    </recommendedName>
</protein>